<evidence type="ECO:0000256" key="5">
    <source>
        <dbReference type="ARBA" id="ARBA00062515"/>
    </source>
</evidence>
<evidence type="ECO:0000256" key="1">
    <source>
        <dbReference type="ARBA" id="ARBA00009175"/>
    </source>
</evidence>
<dbReference type="AlphaFoldDB" id="V5SCV1"/>
<dbReference type="GO" id="GO:0030288">
    <property type="term" value="C:outer membrane-bounded periplasmic space"/>
    <property type="evidence" value="ECO:0007669"/>
    <property type="project" value="TreeGrafter"/>
</dbReference>
<keyword evidence="2 6" id="KW-0500">Molybdenum</keyword>
<comment type="similarity">
    <text evidence="1">Belongs to the bacterial solute-binding protein ModA family.</text>
</comment>
<feature type="signal peptide" evidence="7">
    <location>
        <begin position="1"/>
        <end position="24"/>
    </location>
</feature>
<evidence type="ECO:0000256" key="3">
    <source>
        <dbReference type="ARBA" id="ARBA00022723"/>
    </source>
</evidence>
<keyword evidence="4 7" id="KW-0732">Signal</keyword>
<keyword evidence="3 6" id="KW-0479">Metal-binding</keyword>
<evidence type="ECO:0000256" key="2">
    <source>
        <dbReference type="ARBA" id="ARBA00022505"/>
    </source>
</evidence>
<dbReference type="PANTHER" id="PTHR30632:SF17">
    <property type="entry name" value="MOLYBDATE-BINDING PROTEIN MODA"/>
    <property type="match status" value="1"/>
</dbReference>
<dbReference type="SUPFAM" id="SSF53850">
    <property type="entry name" value="Periplasmic binding protein-like II"/>
    <property type="match status" value="1"/>
</dbReference>
<dbReference type="InterPro" id="IPR050682">
    <property type="entry name" value="ModA/WtpA"/>
</dbReference>
<evidence type="ECO:0000256" key="7">
    <source>
        <dbReference type="SAM" id="SignalP"/>
    </source>
</evidence>
<protein>
    <submittedName>
        <fullName evidence="8">Molybdenum ABC transporter substrate-binding protein</fullName>
    </submittedName>
</protein>
<dbReference type="NCBIfam" id="TIGR01256">
    <property type="entry name" value="modA"/>
    <property type="match status" value="1"/>
</dbReference>
<proteinExistence type="inferred from homology"/>
<dbReference type="EMBL" id="CP006912">
    <property type="protein sequence ID" value="AHB48343.1"/>
    <property type="molecule type" value="Genomic_DNA"/>
</dbReference>
<name>V5SCV1_9HYPH</name>
<feature type="binding site" evidence="6">
    <location>
        <position position="204"/>
    </location>
    <ligand>
        <name>molybdate</name>
        <dbReference type="ChEBI" id="CHEBI:36264"/>
    </ligand>
</feature>
<evidence type="ECO:0000313" key="9">
    <source>
        <dbReference type="Proteomes" id="UP000018542"/>
    </source>
</evidence>
<comment type="subunit">
    <text evidence="5">The complex is composed of two ATP-binding proteins (ModC), two transmembrane proteins (ModB) and a solute-binding protein (ModA).</text>
</comment>
<dbReference type="NCBIfam" id="NF007958">
    <property type="entry name" value="PRK10677.1"/>
    <property type="match status" value="1"/>
</dbReference>
<organism evidence="8 9">
    <name type="scientific">Hyphomicrobium nitrativorans NL23</name>
    <dbReference type="NCBI Taxonomy" id="1029756"/>
    <lineage>
        <taxon>Bacteria</taxon>
        <taxon>Pseudomonadati</taxon>
        <taxon>Pseudomonadota</taxon>
        <taxon>Alphaproteobacteria</taxon>
        <taxon>Hyphomicrobiales</taxon>
        <taxon>Hyphomicrobiaceae</taxon>
        <taxon>Hyphomicrobium</taxon>
    </lineage>
</organism>
<dbReference type="STRING" id="1029756.W911_07945"/>
<feature type="binding site" evidence="6">
    <location>
        <position position="159"/>
    </location>
    <ligand>
        <name>molybdate</name>
        <dbReference type="ChEBI" id="CHEBI:36264"/>
    </ligand>
</feature>
<sequence>MISFTRRLVLALALTLFAMPLAHAEQPRPSANSATDTKPVVVFAAASLKTALDRIAADWQEKTGARVSLSYAASSAIAKQIEAAAPADLFFSADLRWMDWLSERKLIAEGTRKTLLGNALVLIAPKDSTIELKIEPGFKLAEALGAGRLAMGEPKSVPAGTYGQAALEKLGVWDQVSTKFAGAENVRVALAYVARGETPLGIVYATDAKSEPSVKVVDIFPAGSHPPVVYPVALTASSTNPDAKAFLDHLSSPEARVVFEGQGFTFID</sequence>
<feature type="binding site" evidence="6">
    <location>
        <position position="74"/>
    </location>
    <ligand>
        <name>molybdate</name>
        <dbReference type="ChEBI" id="CHEBI:36264"/>
    </ligand>
</feature>
<evidence type="ECO:0000256" key="4">
    <source>
        <dbReference type="ARBA" id="ARBA00022729"/>
    </source>
</evidence>
<feature type="binding site" evidence="6">
    <location>
        <position position="47"/>
    </location>
    <ligand>
        <name>molybdate</name>
        <dbReference type="ChEBI" id="CHEBI:36264"/>
    </ligand>
</feature>
<dbReference type="GO" id="GO:0030973">
    <property type="term" value="F:molybdate ion binding"/>
    <property type="evidence" value="ECO:0007669"/>
    <property type="project" value="TreeGrafter"/>
</dbReference>
<dbReference type="Proteomes" id="UP000018542">
    <property type="component" value="Chromosome"/>
</dbReference>
<evidence type="ECO:0000313" key="8">
    <source>
        <dbReference type="EMBL" id="AHB48343.1"/>
    </source>
</evidence>
<accession>V5SCV1</accession>
<dbReference type="KEGG" id="hni:W911_07945"/>
<dbReference type="GO" id="GO:1901359">
    <property type="term" value="F:tungstate binding"/>
    <property type="evidence" value="ECO:0007669"/>
    <property type="project" value="UniProtKB-ARBA"/>
</dbReference>
<dbReference type="FunFam" id="3.40.190.10:FF:000035">
    <property type="entry name" value="Molybdate ABC transporter substrate-binding protein"/>
    <property type="match status" value="1"/>
</dbReference>
<dbReference type="RefSeq" id="WP_023786972.1">
    <property type="nucleotide sequence ID" value="NC_022997.1"/>
</dbReference>
<dbReference type="InterPro" id="IPR005950">
    <property type="entry name" value="ModA"/>
</dbReference>
<feature type="chain" id="PRO_5004740710" evidence="7">
    <location>
        <begin position="25"/>
        <end position="268"/>
    </location>
</feature>
<dbReference type="CDD" id="cd13536">
    <property type="entry name" value="PBP2_EcModA"/>
    <property type="match status" value="1"/>
</dbReference>
<dbReference type="GO" id="GO:0046872">
    <property type="term" value="F:metal ion binding"/>
    <property type="evidence" value="ECO:0007669"/>
    <property type="project" value="UniProtKB-KW"/>
</dbReference>
<evidence type="ECO:0000256" key="6">
    <source>
        <dbReference type="PIRSR" id="PIRSR004846-1"/>
    </source>
</evidence>
<dbReference type="PIRSF" id="PIRSF004846">
    <property type="entry name" value="ModA"/>
    <property type="match status" value="1"/>
</dbReference>
<feature type="binding site" evidence="6">
    <location>
        <position position="186"/>
    </location>
    <ligand>
        <name>molybdate</name>
        <dbReference type="ChEBI" id="CHEBI:36264"/>
    </ligand>
</feature>
<dbReference type="HOGENOM" id="CLU_065520_3_0_5"/>
<dbReference type="Gene3D" id="3.40.190.10">
    <property type="entry name" value="Periplasmic binding protein-like II"/>
    <property type="match status" value="2"/>
</dbReference>
<dbReference type="GO" id="GO:0015689">
    <property type="term" value="P:molybdate ion transport"/>
    <property type="evidence" value="ECO:0007669"/>
    <property type="project" value="InterPro"/>
</dbReference>
<dbReference type="PANTHER" id="PTHR30632">
    <property type="entry name" value="MOLYBDATE-BINDING PERIPLASMIC PROTEIN"/>
    <property type="match status" value="1"/>
</dbReference>
<reference evidence="8 9" key="1">
    <citation type="journal article" date="2014" name="Genome Announc.">
        <title>Complete Genome Sequence of Hyphomicrobium nitrativorans Strain NL23, a Denitrifying Bacterium Isolated from Biofilm of a Methanol-Fed Denitrification System Treating Seawater at the Montreal Biodome.</title>
        <authorList>
            <person name="Martineau C."/>
            <person name="Villeneuve C."/>
            <person name="Mauffrey F."/>
            <person name="Villemur R."/>
        </authorList>
    </citation>
    <scope>NUCLEOTIDE SEQUENCE [LARGE SCALE GENOMIC DNA]</scope>
    <source>
        <strain evidence="8">NL23</strain>
    </source>
</reference>
<dbReference type="PATRIC" id="fig|1029756.8.peg.1660"/>
<gene>
    <name evidence="8" type="ORF">W911_07945</name>
</gene>
<dbReference type="Pfam" id="PF13531">
    <property type="entry name" value="SBP_bac_11"/>
    <property type="match status" value="1"/>
</dbReference>
<keyword evidence="9" id="KW-1185">Reference proteome</keyword>